<dbReference type="InterPro" id="IPR016024">
    <property type="entry name" value="ARM-type_fold"/>
</dbReference>
<evidence type="ECO:0000313" key="3">
    <source>
        <dbReference type="Proteomes" id="UP000279271"/>
    </source>
</evidence>
<evidence type="ECO:0008006" key="4">
    <source>
        <dbReference type="Google" id="ProtNLM"/>
    </source>
</evidence>
<dbReference type="PANTHER" id="PTHR12839:SF7">
    <property type="entry name" value="REGULATOR OF NONSENSE TRANSCRIPTS 2"/>
    <property type="match status" value="1"/>
</dbReference>
<dbReference type="InterPro" id="IPR039762">
    <property type="entry name" value="Nmd2/UPF2"/>
</dbReference>
<protein>
    <recommendedName>
        <fullName evidence="4">MIF4G domain-containing protein</fullName>
    </recommendedName>
</protein>
<dbReference type="GO" id="GO:0005737">
    <property type="term" value="C:cytoplasm"/>
    <property type="evidence" value="ECO:0007669"/>
    <property type="project" value="TreeGrafter"/>
</dbReference>
<dbReference type="GO" id="GO:0000184">
    <property type="term" value="P:nuclear-transcribed mRNA catabolic process, nonsense-mediated decay"/>
    <property type="evidence" value="ECO:0007669"/>
    <property type="project" value="InterPro"/>
</dbReference>
<evidence type="ECO:0000313" key="2">
    <source>
        <dbReference type="EMBL" id="RMZ53429.1"/>
    </source>
</evidence>
<dbReference type="Gene3D" id="1.25.40.180">
    <property type="match status" value="1"/>
</dbReference>
<dbReference type="Proteomes" id="UP000279271">
    <property type="component" value="Unassembled WGS sequence"/>
</dbReference>
<dbReference type="AlphaFoldDB" id="A0A3M7KU80"/>
<name>A0A3M7KU80_AUXPR</name>
<dbReference type="GO" id="GO:0035145">
    <property type="term" value="C:exon-exon junction complex"/>
    <property type="evidence" value="ECO:0007669"/>
    <property type="project" value="TreeGrafter"/>
</dbReference>
<comment type="caution">
    <text evidence="2">The sequence shown here is derived from an EMBL/GenBank/DDBJ whole genome shotgun (WGS) entry which is preliminary data.</text>
</comment>
<feature type="compositionally biased region" description="Acidic residues" evidence="1">
    <location>
        <begin position="216"/>
        <end position="238"/>
    </location>
</feature>
<evidence type="ECO:0000256" key="1">
    <source>
        <dbReference type="SAM" id="MobiDB-lite"/>
    </source>
</evidence>
<sequence>ISVSYQKRMAAVCFLGELYNYKLVNSGVVFQTLQLLLTATPEGEGYSAPGQGWVGDVREAGVLKWSLWPLAFASTILVECMLQLIVPDASLDPPGNYFRIRLACALLETCGSYFTKGPARRRLDAALTRLAAYTLSKAAPLPLDVDVDLGDLQTRLGVAMPSFPTLDAALAAVAELDSSGEAQEGPSLAEEEEAEEEGEVSGASTASSEDGGSSSGEEESSREEEDAEGAGEDGDEEALLSPAATAVTPVPVEVDEDFEREFAAMLLEGKRGGAPSIAADAQTPTVSVSFNVMLRRGARDTRTLRTLAIPVAPSVEAGIRARVAAEAAERAQLKRLVLEANRRDMADEAESEAAVLWQGRHRAKGGSHRVSFGGAGHRGAG</sequence>
<reference evidence="3" key="1">
    <citation type="journal article" date="2018" name="Algal Res.">
        <title>Characterization of plant carbon substrate utilization by Auxenochlorella protothecoides.</title>
        <authorList>
            <person name="Vogler B.W."/>
            <person name="Starkenburg S.R."/>
            <person name="Sudasinghe N."/>
            <person name="Schambach J.Y."/>
            <person name="Rollin J.A."/>
            <person name="Pattathil S."/>
            <person name="Barry A.N."/>
        </authorList>
    </citation>
    <scope>NUCLEOTIDE SEQUENCE [LARGE SCALE GENOMIC DNA]</scope>
    <source>
        <strain evidence="3">UTEX 25</strain>
    </source>
</reference>
<dbReference type="EMBL" id="QOKY01000198">
    <property type="protein sequence ID" value="RMZ53429.1"/>
    <property type="molecule type" value="Genomic_DNA"/>
</dbReference>
<feature type="compositionally biased region" description="Low complexity" evidence="1">
    <location>
        <begin position="200"/>
        <end position="212"/>
    </location>
</feature>
<feature type="compositionally biased region" description="Low complexity" evidence="1">
    <location>
        <begin position="176"/>
        <end position="188"/>
    </location>
</feature>
<feature type="compositionally biased region" description="Acidic residues" evidence="1">
    <location>
        <begin position="189"/>
        <end position="199"/>
    </location>
</feature>
<proteinExistence type="predicted"/>
<dbReference type="PANTHER" id="PTHR12839">
    <property type="entry name" value="NONSENSE-MEDIATED MRNA DECAY PROTEIN 2 UP-FRAMESHIFT SUPPRESSOR 2"/>
    <property type="match status" value="1"/>
</dbReference>
<feature type="non-terminal residue" evidence="2">
    <location>
        <position position="1"/>
    </location>
</feature>
<accession>A0A3M7KU80</accession>
<feature type="region of interest" description="Disordered" evidence="1">
    <location>
        <begin position="176"/>
        <end position="251"/>
    </location>
</feature>
<gene>
    <name evidence="2" type="ORF">APUTEX25_004917</name>
</gene>
<dbReference type="SUPFAM" id="SSF48371">
    <property type="entry name" value="ARM repeat"/>
    <property type="match status" value="1"/>
</dbReference>
<organism evidence="2 3">
    <name type="scientific">Auxenochlorella protothecoides</name>
    <name type="common">Green microalga</name>
    <name type="synonym">Chlorella protothecoides</name>
    <dbReference type="NCBI Taxonomy" id="3075"/>
    <lineage>
        <taxon>Eukaryota</taxon>
        <taxon>Viridiplantae</taxon>
        <taxon>Chlorophyta</taxon>
        <taxon>core chlorophytes</taxon>
        <taxon>Trebouxiophyceae</taxon>
        <taxon>Chlorellales</taxon>
        <taxon>Chlorellaceae</taxon>
        <taxon>Auxenochlorella</taxon>
    </lineage>
</organism>